<evidence type="ECO:0000256" key="1">
    <source>
        <dbReference type="ARBA" id="ARBA00004752"/>
    </source>
</evidence>
<dbReference type="Proteomes" id="UP001202550">
    <property type="component" value="Unassembled WGS sequence"/>
</dbReference>
<keyword evidence="5" id="KW-0378">Hydrolase</keyword>
<dbReference type="PROSITE" id="PS51257">
    <property type="entry name" value="PROKAR_LIPOPROTEIN"/>
    <property type="match status" value="1"/>
</dbReference>
<protein>
    <submittedName>
        <fullName evidence="12">L,D-transpeptidase</fullName>
    </submittedName>
</protein>
<reference evidence="12 13" key="1">
    <citation type="submission" date="2022-05" db="EMBL/GenBank/DDBJ databases">
        <title>Seasonal and diel survey of microbial diversity of the Tyrrhenian coast.</title>
        <authorList>
            <person name="Gattoni G."/>
            <person name="Corral P."/>
        </authorList>
    </citation>
    <scope>NUCLEOTIDE SEQUENCE [LARGE SCALE GENOMIC DNA]</scope>
    <source>
        <strain evidence="12 13">V10</strain>
    </source>
</reference>
<keyword evidence="10" id="KW-0732">Signal</keyword>
<name>A0ABT0M2S0_9RHOB</name>
<dbReference type="RefSeq" id="WP_249058580.1">
    <property type="nucleotide sequence ID" value="NZ_JALZWP010000009.1"/>
</dbReference>
<evidence type="ECO:0000256" key="10">
    <source>
        <dbReference type="SAM" id="SignalP"/>
    </source>
</evidence>
<dbReference type="CDD" id="cd16913">
    <property type="entry name" value="YkuD_like"/>
    <property type="match status" value="1"/>
</dbReference>
<feature type="domain" description="L,D-TPase catalytic" evidence="11">
    <location>
        <begin position="81"/>
        <end position="220"/>
    </location>
</feature>
<feature type="signal peptide" evidence="10">
    <location>
        <begin position="1"/>
        <end position="20"/>
    </location>
</feature>
<evidence type="ECO:0000313" key="13">
    <source>
        <dbReference type="Proteomes" id="UP001202550"/>
    </source>
</evidence>
<dbReference type="Gene3D" id="2.40.440.10">
    <property type="entry name" value="L,D-transpeptidase catalytic domain-like"/>
    <property type="match status" value="1"/>
</dbReference>
<evidence type="ECO:0000259" key="11">
    <source>
        <dbReference type="PROSITE" id="PS52029"/>
    </source>
</evidence>
<feature type="active site" description="Proton donor/acceptor" evidence="9">
    <location>
        <position position="180"/>
    </location>
</feature>
<organism evidence="12 13">
    <name type="scientific">Roseinatronobacter domitianus</name>
    <dbReference type="NCBI Taxonomy" id="2940293"/>
    <lineage>
        <taxon>Bacteria</taxon>
        <taxon>Pseudomonadati</taxon>
        <taxon>Pseudomonadota</taxon>
        <taxon>Alphaproteobacteria</taxon>
        <taxon>Rhodobacterales</taxon>
        <taxon>Paracoccaceae</taxon>
        <taxon>Roseinatronobacter</taxon>
    </lineage>
</organism>
<keyword evidence="7 9" id="KW-0573">Peptidoglycan synthesis</keyword>
<comment type="caution">
    <text evidence="12">The sequence shown here is derived from an EMBL/GenBank/DDBJ whole genome shotgun (WGS) entry which is preliminary data.</text>
</comment>
<evidence type="ECO:0000256" key="5">
    <source>
        <dbReference type="ARBA" id="ARBA00022801"/>
    </source>
</evidence>
<evidence type="ECO:0000256" key="6">
    <source>
        <dbReference type="ARBA" id="ARBA00022960"/>
    </source>
</evidence>
<gene>
    <name evidence="12" type="ORF">M3N55_10395</name>
</gene>
<dbReference type="PANTHER" id="PTHR30582:SF24">
    <property type="entry name" value="L,D-TRANSPEPTIDASE ERFK_SRFK-RELATED"/>
    <property type="match status" value="1"/>
</dbReference>
<evidence type="ECO:0000313" key="12">
    <source>
        <dbReference type="EMBL" id="MCL1629141.1"/>
    </source>
</evidence>
<comment type="similarity">
    <text evidence="2">Belongs to the YkuD family.</text>
</comment>
<evidence type="ECO:0000256" key="4">
    <source>
        <dbReference type="ARBA" id="ARBA00022679"/>
    </source>
</evidence>
<dbReference type="Pfam" id="PF03734">
    <property type="entry name" value="YkuD"/>
    <property type="match status" value="1"/>
</dbReference>
<accession>A0ABT0M2S0</accession>
<keyword evidence="13" id="KW-1185">Reference proteome</keyword>
<evidence type="ECO:0000256" key="7">
    <source>
        <dbReference type="ARBA" id="ARBA00022984"/>
    </source>
</evidence>
<comment type="pathway">
    <text evidence="1 9">Cell wall biogenesis; peptidoglycan biosynthesis.</text>
</comment>
<proteinExistence type="inferred from homology"/>
<dbReference type="SUPFAM" id="SSF141523">
    <property type="entry name" value="L,D-transpeptidase catalytic domain-like"/>
    <property type="match status" value="1"/>
</dbReference>
<dbReference type="InterPro" id="IPR038063">
    <property type="entry name" value="Transpep_catalytic_dom"/>
</dbReference>
<feature type="chain" id="PRO_5045759181" evidence="10">
    <location>
        <begin position="21"/>
        <end position="232"/>
    </location>
</feature>
<evidence type="ECO:0000256" key="9">
    <source>
        <dbReference type="PROSITE-ProRule" id="PRU01373"/>
    </source>
</evidence>
<dbReference type="PANTHER" id="PTHR30582">
    <property type="entry name" value="L,D-TRANSPEPTIDASE"/>
    <property type="match status" value="1"/>
</dbReference>
<dbReference type="InterPro" id="IPR050979">
    <property type="entry name" value="LD-transpeptidase"/>
</dbReference>
<keyword evidence="4" id="KW-0808">Transferase</keyword>
<evidence type="ECO:0000256" key="3">
    <source>
        <dbReference type="ARBA" id="ARBA00022676"/>
    </source>
</evidence>
<dbReference type="InterPro" id="IPR005490">
    <property type="entry name" value="LD_TPept_cat_dom"/>
</dbReference>
<dbReference type="EMBL" id="JALZWP010000009">
    <property type="protein sequence ID" value="MCL1629141.1"/>
    <property type="molecule type" value="Genomic_DNA"/>
</dbReference>
<sequence length="232" mass="24762">MLTRRAFTASAVAFGLSACAKPPAAPTTRAATTPPKAPPLPPFYGAITDEPYPIPAIVDATLPPKHWRQTVPNPWPKEPSGTIIVDPDAGNLHVVQDSDIALRYGVSVGAEGFAWAGVARLQFCRDWPRWKVPAAMIARQPDLARFSVANGGMDPGPDNPMGARALYLFQDGVDTLYRIHGGAEARDIGRAVSSGCIRLLDQDVIDLHDRAIHGSKVIVLTSLAPQGLGTVF</sequence>
<evidence type="ECO:0000256" key="8">
    <source>
        <dbReference type="ARBA" id="ARBA00023316"/>
    </source>
</evidence>
<keyword evidence="3" id="KW-0328">Glycosyltransferase</keyword>
<evidence type="ECO:0000256" key="2">
    <source>
        <dbReference type="ARBA" id="ARBA00005992"/>
    </source>
</evidence>
<dbReference type="PROSITE" id="PS52029">
    <property type="entry name" value="LD_TPASE"/>
    <property type="match status" value="1"/>
</dbReference>
<keyword evidence="8 9" id="KW-0961">Cell wall biogenesis/degradation</keyword>
<feature type="active site" description="Nucleophile" evidence="9">
    <location>
        <position position="196"/>
    </location>
</feature>
<keyword evidence="6 9" id="KW-0133">Cell shape</keyword>